<dbReference type="InterPro" id="IPR022002">
    <property type="entry name" value="ChsH2_Znr"/>
</dbReference>
<gene>
    <name evidence="5" type="ORF">UA74_22330</name>
</gene>
<proteinExistence type="predicted"/>
<dbReference type="Pfam" id="PF12172">
    <property type="entry name" value="zf-ChsH2"/>
    <property type="match status" value="1"/>
</dbReference>
<dbReference type="InterPro" id="IPR012340">
    <property type="entry name" value="NA-bd_OB-fold"/>
</dbReference>
<dbReference type="GO" id="GO:0016787">
    <property type="term" value="F:hydrolase activity"/>
    <property type="evidence" value="ECO:0007669"/>
    <property type="project" value="UniProtKB-KW"/>
</dbReference>
<keyword evidence="5" id="KW-0808">Transferase</keyword>
<dbReference type="GO" id="GO:0016746">
    <property type="term" value="F:acyltransferase activity"/>
    <property type="evidence" value="ECO:0007669"/>
    <property type="project" value="UniProtKB-KW"/>
</dbReference>
<evidence type="ECO:0000259" key="3">
    <source>
        <dbReference type="Pfam" id="PF12172"/>
    </source>
</evidence>
<evidence type="ECO:0000259" key="4">
    <source>
        <dbReference type="Pfam" id="PF12697"/>
    </source>
</evidence>
<name>A0AAC9LHM3_9PSEU</name>
<dbReference type="EMBL" id="CP016076">
    <property type="protein sequence ID" value="APU16484.1"/>
    <property type="molecule type" value="Genomic_DNA"/>
</dbReference>
<feature type="domain" description="AB hydrolase-1" evidence="4">
    <location>
        <begin position="26"/>
        <end position="256"/>
    </location>
</feature>
<dbReference type="AlphaFoldDB" id="A0AAC9LHM3"/>
<dbReference type="InterPro" id="IPR002878">
    <property type="entry name" value="ChsH2_C"/>
</dbReference>
<keyword evidence="6" id="KW-1185">Reference proteome</keyword>
<dbReference type="PANTHER" id="PTHR43798">
    <property type="entry name" value="MONOACYLGLYCEROL LIPASE"/>
    <property type="match status" value="1"/>
</dbReference>
<dbReference type="Pfam" id="PF12697">
    <property type="entry name" value="Abhydrolase_6"/>
    <property type="match status" value="1"/>
</dbReference>
<keyword evidence="5" id="KW-0378">Hydrolase</keyword>
<dbReference type="Proteomes" id="UP000185511">
    <property type="component" value="Chromosome"/>
</dbReference>
<evidence type="ECO:0000259" key="2">
    <source>
        <dbReference type="Pfam" id="PF01796"/>
    </source>
</evidence>
<dbReference type="InterPro" id="IPR029058">
    <property type="entry name" value="AB_hydrolase_fold"/>
</dbReference>
<feature type="domain" description="ChsH2 rubredoxin-like zinc ribbon" evidence="3">
    <location>
        <begin position="333"/>
        <end position="366"/>
    </location>
</feature>
<dbReference type="Gene3D" id="6.10.30.10">
    <property type="match status" value="1"/>
</dbReference>
<dbReference type="Pfam" id="PF01796">
    <property type="entry name" value="OB_ChsH2_C"/>
    <property type="match status" value="1"/>
</dbReference>
<dbReference type="InterPro" id="IPR050266">
    <property type="entry name" value="AB_hydrolase_sf"/>
</dbReference>
<reference evidence="6" key="1">
    <citation type="submission" date="2016-06" db="EMBL/GenBank/DDBJ databases">
        <title>Complete genome sequence of Actinoalloteichus fjordicus DSM 46855 (=ADI127-17), type strain of the new species Actinoalloteichus fjordicus.</title>
        <authorList>
            <person name="Ruckert C."/>
            <person name="Nouioui I."/>
            <person name="Willmese J."/>
            <person name="van Wezel G."/>
            <person name="Klenk H.-P."/>
            <person name="Kalinowski J."/>
            <person name="Zotchev S.B."/>
        </authorList>
    </citation>
    <scope>NUCLEOTIDE SEQUENCE [LARGE SCALE GENOMIC DNA]</scope>
    <source>
        <strain evidence="6">ADI127-7</strain>
    </source>
</reference>
<organism evidence="5 6">
    <name type="scientific">Actinoalloteichus fjordicus</name>
    <dbReference type="NCBI Taxonomy" id="1612552"/>
    <lineage>
        <taxon>Bacteria</taxon>
        <taxon>Bacillati</taxon>
        <taxon>Actinomycetota</taxon>
        <taxon>Actinomycetes</taxon>
        <taxon>Pseudonocardiales</taxon>
        <taxon>Pseudonocardiaceae</taxon>
        <taxon>Actinoalloteichus</taxon>
    </lineage>
</organism>
<accession>A0AAC9LHM3</accession>
<dbReference type="SUPFAM" id="SSF53474">
    <property type="entry name" value="alpha/beta-Hydrolases"/>
    <property type="match status" value="1"/>
</dbReference>
<dbReference type="KEGG" id="acad:UA74_22330"/>
<feature type="region of interest" description="Disordered" evidence="1">
    <location>
        <begin position="269"/>
        <end position="328"/>
    </location>
</feature>
<evidence type="ECO:0000256" key="1">
    <source>
        <dbReference type="SAM" id="MobiDB-lite"/>
    </source>
</evidence>
<dbReference type="RefSeq" id="WP_075742012.1">
    <property type="nucleotide sequence ID" value="NZ_CP016076.1"/>
</dbReference>
<dbReference type="Gene3D" id="3.40.50.1820">
    <property type="entry name" value="alpha/beta hydrolase"/>
    <property type="match status" value="1"/>
</dbReference>
<sequence>MPTLDVPGATLFYRDSGPADSAGTAVLLHSLFFDGSMFDPLCAALGEDLRFLRPDHRGQGRSRPTSTAPDMDRLASDTVTLIESTGGGPVHLVGSSMGGYVALRIAARRPDLVATCTLLGCTAAAEQRPEVFAALEGRLREHGPAASVAELAYTMFGDDFLADPAKAAAREHWENRFAARDTDVADALRGVYQRDGVLGELAAIRVPLLLIAGEQDHAKRPADLRAVADRVPGSRLVVLPGAGHTPVVEEPSTVAAELARWWRRPTRDVDRTDAASAGLSNPSAAAPQSGHPNTPGPAHRQKERSIVSTAREQATTPRPPWPDQASEAAPVSLADGALIGNRCTACGHRFFPARRLCFGCGGDILEEVLLPREGTLYSYTRVHVSSAMPPPYTLGYVDLAEDVRVLARIEGDPDDLRCEQPVRLRITEDGAWSFAPTGPEEGDHA</sequence>
<dbReference type="InterPro" id="IPR000073">
    <property type="entry name" value="AB_hydrolase_1"/>
</dbReference>
<feature type="compositionally biased region" description="Polar residues" evidence="1">
    <location>
        <begin position="306"/>
        <end position="316"/>
    </location>
</feature>
<feature type="domain" description="ChsH2 C-terminal OB-fold" evidence="2">
    <location>
        <begin position="368"/>
        <end position="426"/>
    </location>
</feature>
<evidence type="ECO:0000313" key="6">
    <source>
        <dbReference type="Proteomes" id="UP000185511"/>
    </source>
</evidence>
<dbReference type="SUPFAM" id="SSF50249">
    <property type="entry name" value="Nucleic acid-binding proteins"/>
    <property type="match status" value="1"/>
</dbReference>
<protein>
    <submittedName>
        <fullName evidence="5">Hydrolase or acyltransferase of alpha/beta superfamily</fullName>
    </submittedName>
</protein>
<keyword evidence="5" id="KW-0012">Acyltransferase</keyword>
<evidence type="ECO:0000313" key="5">
    <source>
        <dbReference type="EMBL" id="APU16484.1"/>
    </source>
</evidence>